<evidence type="ECO:0000313" key="2">
    <source>
        <dbReference type="Proteomes" id="UP000095284"/>
    </source>
</evidence>
<dbReference type="Proteomes" id="UP000095284">
    <property type="component" value="Unplaced"/>
</dbReference>
<reference evidence="4" key="1">
    <citation type="submission" date="2016-11" db="UniProtKB">
        <authorList>
            <consortium name="WormBaseParasite"/>
        </authorList>
    </citation>
    <scope>IDENTIFICATION</scope>
</reference>
<dbReference type="Gene3D" id="3.40.720.10">
    <property type="entry name" value="Alkaline Phosphatase, subunit A"/>
    <property type="match status" value="1"/>
</dbReference>
<dbReference type="EMBL" id="CAJFDI010000005">
    <property type="protein sequence ID" value="CAD5232500.1"/>
    <property type="molecule type" value="Genomic_DNA"/>
</dbReference>
<proteinExistence type="predicted"/>
<evidence type="ECO:0000313" key="1">
    <source>
        <dbReference type="EMBL" id="CAD5232500.1"/>
    </source>
</evidence>
<protein>
    <submittedName>
        <fullName evidence="1">(pine wood nematode) hypothetical protein</fullName>
    </submittedName>
</protein>
<dbReference type="InterPro" id="IPR017850">
    <property type="entry name" value="Alkaline_phosphatase_core_sf"/>
</dbReference>
<dbReference type="Proteomes" id="UP000582659">
    <property type="component" value="Unassembled WGS sequence"/>
</dbReference>
<dbReference type="EMBL" id="CAJFCV020000005">
    <property type="protein sequence ID" value="CAG9125071.1"/>
    <property type="molecule type" value="Genomic_DNA"/>
</dbReference>
<dbReference type="InterPro" id="IPR004245">
    <property type="entry name" value="DUF229"/>
</dbReference>
<dbReference type="AlphaFoldDB" id="A0A1I7S5U4"/>
<dbReference type="PANTHER" id="PTHR10974:SF6">
    <property type="entry name" value="PROTEIN CBG19234"/>
    <property type="match status" value="1"/>
</dbReference>
<reference evidence="1" key="2">
    <citation type="submission" date="2020-09" db="EMBL/GenBank/DDBJ databases">
        <authorList>
            <person name="Kikuchi T."/>
        </authorList>
    </citation>
    <scope>NUCLEOTIDE SEQUENCE</scope>
    <source>
        <strain evidence="1">Ka4C1</strain>
    </source>
</reference>
<dbReference type="CDD" id="cd16021">
    <property type="entry name" value="ALP_like"/>
    <property type="match status" value="1"/>
</dbReference>
<sequence length="690" mass="80588">MWGVLPILAVSQISIVSLILRATYYWDRDYSLEYDLIDPSTEHIVSEKDFVARELIDYEFSHPFENSCVYPNLQPEDPTILDLHHHRVEYECPESKFNNFVHQFEDGSFMISEPFQSTMHLNSNDVSCYFRELTGALWPTINVYRFKGLWKKLPLEKRFRLEKDQFVIKCWEIESHTLVYHNAYSNAPFKHELKAETLTKDYSLAILQIDSTSRNAFVRHCPKTLRFMLENGYDFLHGYTKIGDNSAINTLALLSGKVFEPEIRNLSGYVDKRDFLDEDETLGNFQKLVPFLFNVMKDRGCVTFFNDDIGMTNKGLFHYQAFTGFRSVPTDYYYRPYFEYIYQNFDASYSCANGKLLIPFWLRTWKNYLLAYKNYCHFSFNHYSLFTHGDGSNLQFYDKYLYNILKELKESGVLNNAFLLINGDHGQRIHRIRGTYYGRVEERMPLAALSIPQRFKQEHPELYLNLKKNKNRFTSTFDLHETLKDVANNFIAYDGESGKLQNDGNGVYRIGTSLFQEISKDRSCREAKIPDNFCVCQVKLNKTEDIDWMEITKNAGFLMKSHIRNFITNSCLSSQNITIDLPTTTSNVCSIRPIIRSGPRTMDIWEYRKKHTIGVENLTVDILDVEFVSTITTNGKEKLESGCFENGTIKLLFRFQYNRNNTNNLMNMNVEPMIISGNCTGRILDVVCNK</sequence>
<name>A0A1I7S5U4_BURXY</name>
<organism evidence="2 4">
    <name type="scientific">Bursaphelenchus xylophilus</name>
    <name type="common">Pinewood nematode worm</name>
    <name type="synonym">Aphelenchoides xylophilus</name>
    <dbReference type="NCBI Taxonomy" id="6326"/>
    <lineage>
        <taxon>Eukaryota</taxon>
        <taxon>Metazoa</taxon>
        <taxon>Ecdysozoa</taxon>
        <taxon>Nematoda</taxon>
        <taxon>Chromadorea</taxon>
        <taxon>Rhabditida</taxon>
        <taxon>Tylenchina</taxon>
        <taxon>Tylenchomorpha</taxon>
        <taxon>Aphelenchoidea</taxon>
        <taxon>Aphelenchoididae</taxon>
        <taxon>Bursaphelenchus</taxon>
    </lineage>
</organism>
<dbReference type="OrthoDB" id="413313at2759"/>
<evidence type="ECO:0000313" key="4">
    <source>
        <dbReference type="WBParaSite" id="BXY_0838000.1"/>
    </source>
</evidence>
<dbReference type="eggNOG" id="ENOG502QRYZ">
    <property type="taxonomic scope" value="Eukaryota"/>
</dbReference>
<dbReference type="SMR" id="A0A1I7S5U4"/>
<dbReference type="PANTHER" id="PTHR10974">
    <property type="entry name" value="FI08016P-RELATED"/>
    <property type="match status" value="1"/>
</dbReference>
<dbReference type="WBParaSite" id="BXY_0838000.1">
    <property type="protein sequence ID" value="BXY_0838000.1"/>
    <property type="gene ID" value="BXY_0838000"/>
</dbReference>
<accession>A0A1I7S5U4</accession>
<evidence type="ECO:0000313" key="3">
    <source>
        <dbReference type="Proteomes" id="UP000659654"/>
    </source>
</evidence>
<gene>
    <name evidence="1" type="ORF">BXYJ_LOCUS12591</name>
</gene>
<dbReference type="SUPFAM" id="SSF53649">
    <property type="entry name" value="Alkaline phosphatase-like"/>
    <property type="match status" value="1"/>
</dbReference>
<dbReference type="Proteomes" id="UP000659654">
    <property type="component" value="Unassembled WGS sequence"/>
</dbReference>
<keyword evidence="3" id="KW-1185">Reference proteome</keyword>
<dbReference type="GO" id="GO:0005615">
    <property type="term" value="C:extracellular space"/>
    <property type="evidence" value="ECO:0007669"/>
    <property type="project" value="TreeGrafter"/>
</dbReference>
<dbReference type="Pfam" id="PF02995">
    <property type="entry name" value="DUF229"/>
    <property type="match status" value="1"/>
</dbReference>